<dbReference type="RefSeq" id="WP_179816935.1">
    <property type="nucleotide sequence ID" value="NZ_JACBZD010000002.1"/>
</dbReference>
<dbReference type="Proteomes" id="UP000567795">
    <property type="component" value="Unassembled WGS sequence"/>
</dbReference>
<dbReference type="InterPro" id="IPR018727">
    <property type="entry name" value="DUF2267"/>
</dbReference>
<dbReference type="Pfam" id="PF10025">
    <property type="entry name" value="DUF2267"/>
    <property type="match status" value="1"/>
</dbReference>
<name>A0A853ACF1_9ACTN</name>
<comment type="caution">
    <text evidence="1">The sequence shown here is derived from an EMBL/GenBank/DDBJ whole genome shotgun (WGS) entry which is preliminary data.</text>
</comment>
<sequence>MRYDEFISVVARRADVSREQAKVLTDATLRTLAERLSGDEAMDLAAQLPSELEAPLTVPDPLAERFGLDEFLARVGDRAGVDREQARTAARAVLAVIHESVAEGEFAHVVAQLPREYAPVIT</sequence>
<protein>
    <submittedName>
        <fullName evidence="1">Uncharacterized protein (DUF2267 family)</fullName>
    </submittedName>
</protein>
<accession>A0A853ACF1</accession>
<dbReference type="EMBL" id="JACBZD010000002">
    <property type="protein sequence ID" value="NYI08042.1"/>
    <property type="molecule type" value="Genomic_DNA"/>
</dbReference>
<keyword evidence="2" id="KW-1185">Reference proteome</keyword>
<organism evidence="1 2">
    <name type="scientific">Allostreptomyces psammosilenae</name>
    <dbReference type="NCBI Taxonomy" id="1892865"/>
    <lineage>
        <taxon>Bacteria</taxon>
        <taxon>Bacillati</taxon>
        <taxon>Actinomycetota</taxon>
        <taxon>Actinomycetes</taxon>
        <taxon>Kitasatosporales</taxon>
        <taxon>Streptomycetaceae</taxon>
        <taxon>Allostreptomyces</taxon>
    </lineage>
</organism>
<gene>
    <name evidence="1" type="ORF">FHU37_005071</name>
</gene>
<reference evidence="1 2" key="1">
    <citation type="submission" date="2020-07" db="EMBL/GenBank/DDBJ databases">
        <title>Sequencing the genomes of 1000 actinobacteria strains.</title>
        <authorList>
            <person name="Klenk H.-P."/>
        </authorList>
    </citation>
    <scope>NUCLEOTIDE SEQUENCE [LARGE SCALE GENOMIC DNA]</scope>
    <source>
        <strain evidence="1 2">DSM 42178</strain>
    </source>
</reference>
<dbReference type="AlphaFoldDB" id="A0A853ACF1"/>
<dbReference type="Gene3D" id="1.10.490.110">
    <property type="entry name" value="Uncharacterized conserved protein DUF2267"/>
    <property type="match status" value="1"/>
</dbReference>
<proteinExistence type="predicted"/>
<evidence type="ECO:0000313" key="1">
    <source>
        <dbReference type="EMBL" id="NYI08042.1"/>
    </source>
</evidence>
<evidence type="ECO:0000313" key="2">
    <source>
        <dbReference type="Proteomes" id="UP000567795"/>
    </source>
</evidence>
<dbReference type="InterPro" id="IPR038282">
    <property type="entry name" value="DUF2267_sf"/>
</dbReference>